<feature type="compositionally biased region" description="Polar residues" evidence="1">
    <location>
        <begin position="82"/>
        <end position="97"/>
    </location>
</feature>
<feature type="region of interest" description="Disordered" evidence="1">
    <location>
        <begin position="1"/>
        <end position="97"/>
    </location>
</feature>
<gene>
    <name evidence="2" type="ORF">INT45_007752</name>
</gene>
<feature type="compositionally biased region" description="Low complexity" evidence="1">
    <location>
        <begin position="23"/>
        <end position="36"/>
    </location>
</feature>
<feature type="compositionally biased region" description="Low complexity" evidence="1">
    <location>
        <begin position="47"/>
        <end position="63"/>
    </location>
</feature>
<sequence length="206" mass="23181">MTYDNSDDNNHSTMPGQGYGLMHPQPLLSSTSSTTSSHHHHHHSPHHWQPSSQLQHSQVSSPQEQHHSHHSSNTPNNNTTTINGSANTSNMLDSSQSVNTELDPTKQYHSEWGVMKEQDFHPLTLKHQRDLENLYQTGNRIPDFYFWQANLGGYCMADMVQNIVVSSEGVFVLVRRIVEGAAHPGRRKKKQQQPNEIASTATNTIS</sequence>
<evidence type="ECO:0000313" key="3">
    <source>
        <dbReference type="Proteomes" id="UP000646827"/>
    </source>
</evidence>
<reference evidence="2 3" key="1">
    <citation type="submission" date="2020-12" db="EMBL/GenBank/DDBJ databases">
        <title>Metabolic potential, ecology and presence of endohyphal bacteria is reflected in genomic diversity of Mucoromycotina.</title>
        <authorList>
            <person name="Muszewska A."/>
            <person name="Okrasinska A."/>
            <person name="Steczkiewicz K."/>
            <person name="Drgas O."/>
            <person name="Orlowska M."/>
            <person name="Perlinska-Lenart U."/>
            <person name="Aleksandrzak-Piekarczyk T."/>
            <person name="Szatraj K."/>
            <person name="Zielenkiewicz U."/>
            <person name="Pilsyk S."/>
            <person name="Malc E."/>
            <person name="Mieczkowski P."/>
            <person name="Kruszewska J.S."/>
            <person name="Biernat P."/>
            <person name="Pawlowska J."/>
        </authorList>
    </citation>
    <scope>NUCLEOTIDE SEQUENCE [LARGE SCALE GENOMIC DNA]</scope>
    <source>
        <strain evidence="2 3">CBS 142.35</strain>
    </source>
</reference>
<evidence type="ECO:0000256" key="1">
    <source>
        <dbReference type="SAM" id="MobiDB-lite"/>
    </source>
</evidence>
<dbReference type="OrthoDB" id="2255243at2759"/>
<comment type="caution">
    <text evidence="2">The sequence shown here is derived from an EMBL/GenBank/DDBJ whole genome shotgun (WGS) entry which is preliminary data.</text>
</comment>
<dbReference type="AlphaFoldDB" id="A0A8H7S2U9"/>
<feature type="compositionally biased region" description="Basic residues" evidence="1">
    <location>
        <begin position="37"/>
        <end position="46"/>
    </location>
</feature>
<feature type="compositionally biased region" description="Low complexity" evidence="1">
    <location>
        <begin position="71"/>
        <end position="81"/>
    </location>
</feature>
<proteinExistence type="predicted"/>
<dbReference type="Proteomes" id="UP000646827">
    <property type="component" value="Unassembled WGS sequence"/>
</dbReference>
<evidence type="ECO:0000313" key="2">
    <source>
        <dbReference type="EMBL" id="KAG2221175.1"/>
    </source>
</evidence>
<keyword evidence="3" id="KW-1185">Reference proteome</keyword>
<feature type="compositionally biased region" description="Polar residues" evidence="1">
    <location>
        <begin position="192"/>
        <end position="206"/>
    </location>
</feature>
<dbReference type="EMBL" id="JAEPRB010000117">
    <property type="protein sequence ID" value="KAG2221175.1"/>
    <property type="molecule type" value="Genomic_DNA"/>
</dbReference>
<accession>A0A8H7S2U9</accession>
<feature type="region of interest" description="Disordered" evidence="1">
    <location>
        <begin position="183"/>
        <end position="206"/>
    </location>
</feature>
<protein>
    <submittedName>
        <fullName evidence="2">Uncharacterized protein</fullName>
    </submittedName>
</protein>
<organism evidence="2 3">
    <name type="scientific">Circinella minor</name>
    <dbReference type="NCBI Taxonomy" id="1195481"/>
    <lineage>
        <taxon>Eukaryota</taxon>
        <taxon>Fungi</taxon>
        <taxon>Fungi incertae sedis</taxon>
        <taxon>Mucoromycota</taxon>
        <taxon>Mucoromycotina</taxon>
        <taxon>Mucoromycetes</taxon>
        <taxon>Mucorales</taxon>
        <taxon>Lichtheimiaceae</taxon>
        <taxon>Circinella</taxon>
    </lineage>
</organism>
<name>A0A8H7S2U9_9FUNG</name>